<evidence type="ECO:0000313" key="2">
    <source>
        <dbReference type="Proteomes" id="UP000626786"/>
    </source>
</evidence>
<gene>
    <name evidence="1" type="ORF">H9649_15430</name>
</gene>
<evidence type="ECO:0000313" key="1">
    <source>
        <dbReference type="EMBL" id="MBD7985962.1"/>
    </source>
</evidence>
<reference evidence="1 2" key="1">
    <citation type="submission" date="2020-08" db="EMBL/GenBank/DDBJ databases">
        <title>A Genomic Blueprint of the Chicken Gut Microbiome.</title>
        <authorList>
            <person name="Gilroy R."/>
            <person name="Ravi A."/>
            <person name="Getino M."/>
            <person name="Pursley I."/>
            <person name="Horton D.L."/>
            <person name="Alikhan N.-F."/>
            <person name="Baker D."/>
            <person name="Gharbi K."/>
            <person name="Hall N."/>
            <person name="Watson M."/>
            <person name="Adriaenssens E.M."/>
            <person name="Foster-Nyarko E."/>
            <person name="Jarju S."/>
            <person name="Secka A."/>
            <person name="Antonio M."/>
            <person name="Oren A."/>
            <person name="Chaudhuri R."/>
            <person name="La Ragione R.M."/>
            <person name="Hildebrand F."/>
            <person name="Pallen M.J."/>
        </authorList>
    </citation>
    <scope>NUCLEOTIDE SEQUENCE [LARGE SCALE GENOMIC DNA]</scope>
    <source>
        <strain evidence="1 2">Sa2YVA2</strain>
    </source>
</reference>
<comment type="caution">
    <text evidence="1">The sequence shown here is derived from an EMBL/GenBank/DDBJ whole genome shotgun (WGS) entry which is preliminary data.</text>
</comment>
<organism evidence="1 2">
    <name type="scientific">Sporosarcina quadrami</name>
    <dbReference type="NCBI Taxonomy" id="2762234"/>
    <lineage>
        <taxon>Bacteria</taxon>
        <taxon>Bacillati</taxon>
        <taxon>Bacillota</taxon>
        <taxon>Bacilli</taxon>
        <taxon>Bacillales</taxon>
        <taxon>Caryophanaceae</taxon>
        <taxon>Sporosarcina</taxon>
    </lineage>
</organism>
<accession>A0ABR8UD59</accession>
<proteinExistence type="predicted"/>
<name>A0ABR8UD59_9BACL</name>
<protein>
    <recommendedName>
        <fullName evidence="3">Fur-regulated basic protein FbpA</fullName>
    </recommendedName>
</protein>
<dbReference type="EMBL" id="JACSQN010000018">
    <property type="protein sequence ID" value="MBD7985962.1"/>
    <property type="molecule type" value="Genomic_DNA"/>
</dbReference>
<evidence type="ECO:0008006" key="3">
    <source>
        <dbReference type="Google" id="ProtNLM"/>
    </source>
</evidence>
<dbReference type="RefSeq" id="WP_191695789.1">
    <property type="nucleotide sequence ID" value="NZ_JACSQN010000018.1"/>
</dbReference>
<sequence>MAKYQEVMRMTKVDKLYEHLEAVKNQKPTCTANPMQRHQEMESLHRDIAYYEQALHC</sequence>
<keyword evidence="2" id="KW-1185">Reference proteome</keyword>
<dbReference type="Proteomes" id="UP000626786">
    <property type="component" value="Unassembled WGS sequence"/>
</dbReference>